<dbReference type="InterPro" id="IPR002734">
    <property type="entry name" value="RibDG_C"/>
</dbReference>
<evidence type="ECO:0000313" key="5">
    <source>
        <dbReference type="EMBL" id="TWI78307.1"/>
    </source>
</evidence>
<comment type="pathway">
    <text evidence="1">Cofactor biosynthesis; riboflavin biosynthesis.</text>
</comment>
<comment type="caution">
    <text evidence="5">The sequence shown here is derived from an EMBL/GenBank/DDBJ whole genome shotgun (WGS) entry which is preliminary data.</text>
</comment>
<dbReference type="OrthoDB" id="9800865at2"/>
<evidence type="ECO:0000256" key="1">
    <source>
        <dbReference type="ARBA" id="ARBA00005104"/>
    </source>
</evidence>
<evidence type="ECO:0000256" key="2">
    <source>
        <dbReference type="ARBA" id="ARBA00022857"/>
    </source>
</evidence>
<evidence type="ECO:0000256" key="3">
    <source>
        <dbReference type="ARBA" id="ARBA00023002"/>
    </source>
</evidence>
<dbReference type="PANTHER" id="PTHR38011:SF7">
    <property type="entry name" value="2,5-DIAMINO-6-RIBOSYLAMINO-4(3H)-PYRIMIDINONE 5'-PHOSPHATE REDUCTASE"/>
    <property type="match status" value="1"/>
</dbReference>
<evidence type="ECO:0000259" key="4">
    <source>
        <dbReference type="Pfam" id="PF01872"/>
    </source>
</evidence>
<dbReference type="Pfam" id="PF01872">
    <property type="entry name" value="RibD_C"/>
    <property type="match status" value="1"/>
</dbReference>
<dbReference type="EMBL" id="VLLE01000007">
    <property type="protein sequence ID" value="TWI78307.1"/>
    <property type="molecule type" value="Genomic_DNA"/>
</dbReference>
<keyword evidence="6" id="KW-1185">Reference proteome</keyword>
<keyword evidence="2" id="KW-0521">NADP</keyword>
<organism evidence="5 6">
    <name type="scientific">Lacibacter cauensis</name>
    <dbReference type="NCBI Taxonomy" id="510947"/>
    <lineage>
        <taxon>Bacteria</taxon>
        <taxon>Pseudomonadati</taxon>
        <taxon>Bacteroidota</taxon>
        <taxon>Chitinophagia</taxon>
        <taxon>Chitinophagales</taxon>
        <taxon>Chitinophagaceae</taxon>
        <taxon>Lacibacter</taxon>
    </lineage>
</organism>
<reference evidence="5 6" key="1">
    <citation type="journal article" date="2015" name="Stand. Genomic Sci.">
        <title>Genomic Encyclopedia of Bacterial and Archaeal Type Strains, Phase III: the genomes of soil and plant-associated and newly described type strains.</title>
        <authorList>
            <person name="Whitman W.B."/>
            <person name="Woyke T."/>
            <person name="Klenk H.P."/>
            <person name="Zhou Y."/>
            <person name="Lilburn T.G."/>
            <person name="Beck B.J."/>
            <person name="De Vos P."/>
            <person name="Vandamme P."/>
            <person name="Eisen J.A."/>
            <person name="Garrity G."/>
            <person name="Hugenholtz P."/>
            <person name="Kyrpides N.C."/>
        </authorList>
    </citation>
    <scope>NUCLEOTIDE SEQUENCE [LARGE SCALE GENOMIC DNA]</scope>
    <source>
        <strain evidence="5 6">CGMCC 1.7271</strain>
    </source>
</reference>
<dbReference type="GO" id="GO:0008703">
    <property type="term" value="F:5-amino-6-(5-phosphoribosylamino)uracil reductase activity"/>
    <property type="evidence" value="ECO:0007669"/>
    <property type="project" value="InterPro"/>
</dbReference>
<sequence>MKPYVICHMLGSVDGRIKQNIWGFKDHHKYFEEPASKIKADAWLVGRKTMQEFCSKKKYKLEKPKEKIAKEDFIAPKVAKQFAVVIDPSGKCFWDTNMVSTEQVIEVLSADVSSSYLAHLRSKNVSYIFAGKKELDLALALKKLNKHFGIKRVRIDGGGHVNGSFLKAGLIDEFSLVLAPLADGTIGAPTVFEAEEGYGKRKATHFTLKSVKRIYKNFLWLRYITVKDKKIKR</sequence>
<keyword evidence="3" id="KW-0560">Oxidoreductase</keyword>
<dbReference type="PANTHER" id="PTHR38011">
    <property type="entry name" value="DIHYDROFOLATE REDUCTASE FAMILY PROTEIN (AFU_ORTHOLOGUE AFUA_8G06820)"/>
    <property type="match status" value="1"/>
</dbReference>
<dbReference type="SUPFAM" id="SSF53597">
    <property type="entry name" value="Dihydrofolate reductase-like"/>
    <property type="match status" value="1"/>
</dbReference>
<accession>A0A562SAC5</accession>
<dbReference type="RefSeq" id="WP_144888462.1">
    <property type="nucleotide sequence ID" value="NZ_VLLE01000007.1"/>
</dbReference>
<dbReference type="GO" id="GO:0009231">
    <property type="term" value="P:riboflavin biosynthetic process"/>
    <property type="evidence" value="ECO:0007669"/>
    <property type="project" value="InterPro"/>
</dbReference>
<dbReference type="InterPro" id="IPR024072">
    <property type="entry name" value="DHFR-like_dom_sf"/>
</dbReference>
<name>A0A562SAC5_9BACT</name>
<dbReference type="Gene3D" id="3.40.430.10">
    <property type="entry name" value="Dihydrofolate Reductase, subunit A"/>
    <property type="match status" value="1"/>
</dbReference>
<evidence type="ECO:0000313" key="6">
    <source>
        <dbReference type="Proteomes" id="UP000316167"/>
    </source>
</evidence>
<dbReference type="AlphaFoldDB" id="A0A562SAC5"/>
<dbReference type="Proteomes" id="UP000316167">
    <property type="component" value="Unassembled WGS sequence"/>
</dbReference>
<proteinExistence type="predicted"/>
<dbReference type="InterPro" id="IPR050765">
    <property type="entry name" value="Riboflavin_Biosynth_HTPR"/>
</dbReference>
<feature type="domain" description="Bacterial bifunctional deaminase-reductase C-terminal" evidence="4">
    <location>
        <begin position="3"/>
        <end position="215"/>
    </location>
</feature>
<protein>
    <submittedName>
        <fullName evidence="5">Riboflavin biosynthesis pyrimidine reductase</fullName>
    </submittedName>
</protein>
<gene>
    <name evidence="5" type="ORF">IQ13_3989</name>
</gene>